<dbReference type="EMBL" id="DVHA01000308">
    <property type="protein sequence ID" value="HIR61802.1"/>
    <property type="molecule type" value="Genomic_DNA"/>
</dbReference>
<evidence type="ECO:0000313" key="3">
    <source>
        <dbReference type="Proteomes" id="UP000824241"/>
    </source>
</evidence>
<keyword evidence="1" id="KW-0732">Signal</keyword>
<sequence length="152" mass="16051">MKKAITFFLIACCLLPLAGCSKDQVLGRYNEVLQAAGEATLTGSGDLEGERSFGADSYVGSYAADYEGFSGEEVLFGGTALEREGGDELSVSCKIESDAGTVRLVFQSGAEEPEILCDTAGMYTGTIQLPAASNYIIVEMENFTGSLDLTIE</sequence>
<feature type="signal peptide" evidence="1">
    <location>
        <begin position="1"/>
        <end position="18"/>
    </location>
</feature>
<name>A0A9D1DZF8_9FIRM</name>
<gene>
    <name evidence="2" type="ORF">IAB37_09540</name>
</gene>
<reference evidence="2" key="2">
    <citation type="journal article" date="2021" name="PeerJ">
        <title>Extensive microbial diversity within the chicken gut microbiome revealed by metagenomics and culture.</title>
        <authorList>
            <person name="Gilroy R."/>
            <person name="Ravi A."/>
            <person name="Getino M."/>
            <person name="Pursley I."/>
            <person name="Horton D.L."/>
            <person name="Alikhan N.F."/>
            <person name="Baker D."/>
            <person name="Gharbi K."/>
            <person name="Hall N."/>
            <person name="Watson M."/>
            <person name="Adriaenssens E.M."/>
            <person name="Foster-Nyarko E."/>
            <person name="Jarju S."/>
            <person name="Secka A."/>
            <person name="Antonio M."/>
            <person name="Oren A."/>
            <person name="Chaudhuri R.R."/>
            <person name="La Ragione R."/>
            <person name="Hildebrand F."/>
            <person name="Pallen M.J."/>
        </authorList>
    </citation>
    <scope>NUCLEOTIDE SEQUENCE</scope>
    <source>
        <strain evidence="2">CHK189-12415</strain>
    </source>
</reference>
<dbReference type="AlphaFoldDB" id="A0A9D1DZF8"/>
<protein>
    <recommendedName>
        <fullName evidence="4">Lipoprotein</fullName>
    </recommendedName>
</protein>
<comment type="caution">
    <text evidence="2">The sequence shown here is derived from an EMBL/GenBank/DDBJ whole genome shotgun (WGS) entry which is preliminary data.</text>
</comment>
<evidence type="ECO:0000313" key="2">
    <source>
        <dbReference type="EMBL" id="HIR61802.1"/>
    </source>
</evidence>
<proteinExistence type="predicted"/>
<feature type="chain" id="PRO_5038658045" description="Lipoprotein" evidence="1">
    <location>
        <begin position="19"/>
        <end position="152"/>
    </location>
</feature>
<dbReference type="Proteomes" id="UP000824241">
    <property type="component" value="Unassembled WGS sequence"/>
</dbReference>
<evidence type="ECO:0008006" key="4">
    <source>
        <dbReference type="Google" id="ProtNLM"/>
    </source>
</evidence>
<organism evidence="2 3">
    <name type="scientific">Candidatus Faecivivens stercoravium</name>
    <dbReference type="NCBI Taxonomy" id="2840803"/>
    <lineage>
        <taxon>Bacteria</taxon>
        <taxon>Bacillati</taxon>
        <taxon>Bacillota</taxon>
        <taxon>Clostridia</taxon>
        <taxon>Eubacteriales</taxon>
        <taxon>Oscillospiraceae</taxon>
        <taxon>Oscillospiraceae incertae sedis</taxon>
        <taxon>Candidatus Faecivivens</taxon>
    </lineage>
</organism>
<reference evidence="2" key="1">
    <citation type="submission" date="2020-10" db="EMBL/GenBank/DDBJ databases">
        <authorList>
            <person name="Gilroy R."/>
        </authorList>
    </citation>
    <scope>NUCLEOTIDE SEQUENCE</scope>
    <source>
        <strain evidence="2">CHK189-12415</strain>
    </source>
</reference>
<evidence type="ECO:0000256" key="1">
    <source>
        <dbReference type="SAM" id="SignalP"/>
    </source>
</evidence>
<accession>A0A9D1DZF8</accession>